<evidence type="ECO:0000256" key="4">
    <source>
        <dbReference type="PROSITE-ProRule" id="PRU00339"/>
    </source>
</evidence>
<evidence type="ECO:0000313" key="5">
    <source>
        <dbReference type="EMBL" id="MYM74497.1"/>
    </source>
</evidence>
<evidence type="ECO:0000313" key="6">
    <source>
        <dbReference type="Proteomes" id="UP000469734"/>
    </source>
</evidence>
<reference evidence="5 6" key="1">
    <citation type="submission" date="2019-12" db="EMBL/GenBank/DDBJ databases">
        <title>Novel species isolated from a subtropical stream in China.</title>
        <authorList>
            <person name="Lu H."/>
        </authorList>
    </citation>
    <scope>NUCLEOTIDE SEQUENCE [LARGE SCALE GENOMIC DNA]</scope>
    <source>
        <strain evidence="5 6">FT134W</strain>
    </source>
</reference>
<evidence type="ECO:0000256" key="1">
    <source>
        <dbReference type="ARBA" id="ARBA00022801"/>
    </source>
</evidence>
<dbReference type="EMBL" id="WWCR01000024">
    <property type="protein sequence ID" value="MYM74497.1"/>
    <property type="molecule type" value="Genomic_DNA"/>
</dbReference>
<keyword evidence="2" id="KW-0442">Lipid degradation</keyword>
<organism evidence="5 6">
    <name type="scientific">Duganella margarita</name>
    <dbReference type="NCBI Taxonomy" id="2692170"/>
    <lineage>
        <taxon>Bacteria</taxon>
        <taxon>Pseudomonadati</taxon>
        <taxon>Pseudomonadota</taxon>
        <taxon>Betaproteobacteria</taxon>
        <taxon>Burkholderiales</taxon>
        <taxon>Oxalobacteraceae</taxon>
        <taxon>Telluria group</taxon>
        <taxon>Duganella</taxon>
    </lineage>
</organism>
<evidence type="ECO:0000256" key="2">
    <source>
        <dbReference type="ARBA" id="ARBA00022963"/>
    </source>
</evidence>
<keyword evidence="3" id="KW-0443">Lipid metabolism</keyword>
<proteinExistence type="predicted"/>
<accession>A0A7X4KIP7</accession>
<dbReference type="PANTHER" id="PTHR10272:SF0">
    <property type="entry name" value="PLATELET-ACTIVATING FACTOR ACETYLHYDROLASE"/>
    <property type="match status" value="1"/>
</dbReference>
<dbReference type="RefSeq" id="WP_161051423.1">
    <property type="nucleotide sequence ID" value="NZ_WWCR01000024.1"/>
</dbReference>
<dbReference type="Gene3D" id="3.40.50.1820">
    <property type="entry name" value="alpha/beta hydrolase"/>
    <property type="match status" value="1"/>
</dbReference>
<dbReference type="InterPro" id="IPR029058">
    <property type="entry name" value="AB_hydrolase_fold"/>
</dbReference>
<dbReference type="SMART" id="SM00028">
    <property type="entry name" value="TPR"/>
    <property type="match status" value="1"/>
</dbReference>
<protein>
    <submittedName>
        <fullName evidence="5">Dienelactone hydrolase</fullName>
    </submittedName>
</protein>
<dbReference type="InterPro" id="IPR011990">
    <property type="entry name" value="TPR-like_helical_dom_sf"/>
</dbReference>
<dbReference type="PANTHER" id="PTHR10272">
    <property type="entry name" value="PLATELET-ACTIVATING FACTOR ACETYLHYDROLASE"/>
    <property type="match status" value="1"/>
</dbReference>
<dbReference type="Gene3D" id="1.25.40.10">
    <property type="entry name" value="Tetratricopeptide repeat domain"/>
    <property type="match status" value="1"/>
</dbReference>
<keyword evidence="4" id="KW-0802">TPR repeat</keyword>
<dbReference type="InterPro" id="IPR019734">
    <property type="entry name" value="TPR_rpt"/>
</dbReference>
<evidence type="ECO:0000256" key="3">
    <source>
        <dbReference type="ARBA" id="ARBA00023098"/>
    </source>
</evidence>
<sequence length="509" mass="55973">MRYLLWVVSTALLAVLAPLVRAETGFANLERGPHSVGFRLVQQYDYSRSYRETTDAVTGQPFTGERARPLQTLIWYPAASSAGKRLPYADYIRTEATDDNYGRSKSEVDAYVAGRLKSAGADIGEAQARARFAQPMWAVRDAAPLAGKYPVVIYAPGGGSPAHEAADVGEYLASHGYVVIVSRNLGARTRQMVFDREGAEAQARDIGFLISYAHTLPFADTAHIATAGWSWGGMTGLFAAAADNRISAVISLDGTREPELTKTLPVSRLTVPWLYVSRKLATISDLNQRGVETSFSLLNAARHTQLYQVVMQPMVHVDFSPAALRFMPPSHFGDYTREEVEQAYYWTARYMLAFVDAYLKNDAAGLAFVQRSPTQNGAPRHMALYEPRTADTRPVATQAGFAAELFKRGFDQVVPIYTQLHDGDKSFVLSETDLNGWGYELLRSNKEAAGVEIFKLGVALYPKDSNLHDSLAEGYEALGNKPAAIASYQKSLELDPKNGHAADRLKILK</sequence>
<comment type="caution">
    <text evidence="5">The sequence shown here is derived from an EMBL/GenBank/DDBJ whole genome shotgun (WGS) entry which is preliminary data.</text>
</comment>
<dbReference type="AlphaFoldDB" id="A0A7X4KIP7"/>
<keyword evidence="1 5" id="KW-0378">Hydrolase</keyword>
<gene>
    <name evidence="5" type="ORF">GTP56_20190</name>
</gene>
<dbReference type="SUPFAM" id="SSF48452">
    <property type="entry name" value="TPR-like"/>
    <property type="match status" value="1"/>
</dbReference>
<dbReference type="Proteomes" id="UP000469734">
    <property type="component" value="Unassembled WGS sequence"/>
</dbReference>
<dbReference type="SUPFAM" id="SSF53474">
    <property type="entry name" value="alpha/beta-Hydrolases"/>
    <property type="match status" value="1"/>
</dbReference>
<feature type="repeat" description="TPR" evidence="4">
    <location>
        <begin position="465"/>
        <end position="498"/>
    </location>
</feature>
<dbReference type="GO" id="GO:0003847">
    <property type="term" value="F:1-alkyl-2-acetylglycerophosphocholine esterase activity"/>
    <property type="evidence" value="ECO:0007669"/>
    <property type="project" value="TreeGrafter"/>
</dbReference>
<dbReference type="PROSITE" id="PS50005">
    <property type="entry name" value="TPR"/>
    <property type="match status" value="1"/>
</dbReference>
<dbReference type="GO" id="GO:0016042">
    <property type="term" value="P:lipid catabolic process"/>
    <property type="evidence" value="ECO:0007669"/>
    <property type="project" value="UniProtKB-KW"/>
</dbReference>
<name>A0A7X4KIP7_9BURK</name>